<name>A0AAD8H1B8_9APIA</name>
<proteinExistence type="inferred from homology"/>
<evidence type="ECO:0000256" key="3">
    <source>
        <dbReference type="ARBA" id="ARBA00023786"/>
    </source>
</evidence>
<sequence>MESRSTSLPIISHAMSKLPSLTRPAGAVVVTFDIEQPPPMSPVTPPPAEPFFDPAERMPPLTDPNLVSAMRSTVSDVSQTRSVLSQLGPRPDHESVDSAKARLAEIEVMLANELDEINLSEIDGEDVKKKEMEREKEIYKAVIALDELHESYGKVLAEAEAKLERIYEAAVAGNSDGDQVAEGGEEVDEEVVRILQEANRTAVDRIDLAERCLRFVPEAFGKIRSLVALNLSVNQLQSIPDSIAGLENLEELNLSSNILETLPDSIGLLQRLKTLDVSSNKLTALPDSICHCRSLVELNASFNKLTYLPTNIGYELVNLRRLSIQLNKIRSLPTSIGEMNSLQFLDVHFNELRGLPHTVGKLTNLEHLDLSSNFSDLTELPETFGDLINLQELDLSNNQIHALPITFGQLKNLQKLNLEENPIAIPPKEIVNTGVEAVKAFMAQRLVDILAEEEARSNLQANEETPKGWLSRSTSWLKDSVAVVSHSVSGYIGVQEKSNQDPCLNEMY</sequence>
<reference evidence="5" key="1">
    <citation type="submission" date="2023-02" db="EMBL/GenBank/DDBJ databases">
        <title>Genome of toxic invasive species Heracleum sosnowskyi carries increased number of genes despite the absence of recent whole-genome duplications.</title>
        <authorList>
            <person name="Schelkunov M."/>
            <person name="Shtratnikova V."/>
            <person name="Makarenko M."/>
            <person name="Klepikova A."/>
            <person name="Omelchenko D."/>
            <person name="Novikova G."/>
            <person name="Obukhova E."/>
            <person name="Bogdanov V."/>
            <person name="Penin A."/>
            <person name="Logacheva M."/>
        </authorList>
    </citation>
    <scope>NUCLEOTIDE SEQUENCE</scope>
    <source>
        <strain evidence="5">Hsosn_3</strain>
        <tissue evidence="5">Leaf</tissue>
    </source>
</reference>
<dbReference type="GO" id="GO:0006952">
    <property type="term" value="P:defense response"/>
    <property type="evidence" value="ECO:0007669"/>
    <property type="project" value="UniProtKB-ARBA"/>
</dbReference>
<evidence type="ECO:0000313" key="5">
    <source>
        <dbReference type="EMBL" id="KAK1357868.1"/>
    </source>
</evidence>
<dbReference type="InterPro" id="IPR032675">
    <property type="entry name" value="LRR_dom_sf"/>
</dbReference>
<keyword evidence="6" id="KW-1185">Reference proteome</keyword>
<dbReference type="InterPro" id="IPR001611">
    <property type="entry name" value="Leu-rich_rpt"/>
</dbReference>
<dbReference type="EMBL" id="JAUIZM010000011">
    <property type="protein sequence ID" value="KAK1357868.1"/>
    <property type="molecule type" value="Genomic_DNA"/>
</dbReference>
<keyword evidence="2" id="KW-0677">Repeat</keyword>
<dbReference type="Proteomes" id="UP001237642">
    <property type="component" value="Unassembled WGS sequence"/>
</dbReference>
<dbReference type="AlphaFoldDB" id="A0AAD8H1B8"/>
<dbReference type="GO" id="GO:0051707">
    <property type="term" value="P:response to other organism"/>
    <property type="evidence" value="ECO:0007669"/>
    <property type="project" value="UniProtKB-ARBA"/>
</dbReference>
<comment type="similarity">
    <text evidence="3">Belongs to the SHOC2 family.</text>
</comment>
<dbReference type="SMART" id="SM00369">
    <property type="entry name" value="LRR_TYP"/>
    <property type="match status" value="9"/>
</dbReference>
<gene>
    <name evidence="5" type="ORF">POM88_051124</name>
</gene>
<dbReference type="GO" id="GO:0005737">
    <property type="term" value="C:cytoplasm"/>
    <property type="evidence" value="ECO:0007669"/>
    <property type="project" value="TreeGrafter"/>
</dbReference>
<evidence type="ECO:0000256" key="1">
    <source>
        <dbReference type="ARBA" id="ARBA00022614"/>
    </source>
</evidence>
<evidence type="ECO:0000313" key="6">
    <source>
        <dbReference type="Proteomes" id="UP001237642"/>
    </source>
</evidence>
<dbReference type="FunFam" id="3.80.10.10:FF:000405">
    <property type="entry name" value="Plant intracellular Ras-group-related LRR protein 4"/>
    <property type="match status" value="1"/>
</dbReference>
<dbReference type="InterPro" id="IPR003591">
    <property type="entry name" value="Leu-rich_rpt_typical-subtyp"/>
</dbReference>
<dbReference type="PANTHER" id="PTHR48051:SF54">
    <property type="entry name" value="LEUCINE-RICH REPEAT-CONTAINING PROTEIN"/>
    <property type="match status" value="1"/>
</dbReference>
<dbReference type="SMART" id="SM00364">
    <property type="entry name" value="LRR_BAC"/>
    <property type="match status" value="8"/>
</dbReference>
<organism evidence="5 6">
    <name type="scientific">Heracleum sosnowskyi</name>
    <dbReference type="NCBI Taxonomy" id="360622"/>
    <lineage>
        <taxon>Eukaryota</taxon>
        <taxon>Viridiplantae</taxon>
        <taxon>Streptophyta</taxon>
        <taxon>Embryophyta</taxon>
        <taxon>Tracheophyta</taxon>
        <taxon>Spermatophyta</taxon>
        <taxon>Magnoliopsida</taxon>
        <taxon>eudicotyledons</taxon>
        <taxon>Gunneridae</taxon>
        <taxon>Pentapetalae</taxon>
        <taxon>asterids</taxon>
        <taxon>campanulids</taxon>
        <taxon>Apiales</taxon>
        <taxon>Apiaceae</taxon>
        <taxon>Apioideae</taxon>
        <taxon>apioid superclade</taxon>
        <taxon>Tordylieae</taxon>
        <taxon>Tordyliinae</taxon>
        <taxon>Heracleum</taxon>
    </lineage>
</organism>
<dbReference type="Gene3D" id="3.80.10.10">
    <property type="entry name" value="Ribonuclease Inhibitor"/>
    <property type="match status" value="2"/>
</dbReference>
<evidence type="ECO:0000256" key="4">
    <source>
        <dbReference type="ARBA" id="ARBA00037519"/>
    </source>
</evidence>
<comment type="caution">
    <text evidence="5">The sequence shown here is derived from an EMBL/GenBank/DDBJ whole genome shotgun (WGS) entry which is preliminary data.</text>
</comment>
<dbReference type="PRINTS" id="PR00019">
    <property type="entry name" value="LEURICHRPT"/>
</dbReference>
<reference evidence="5" key="2">
    <citation type="submission" date="2023-05" db="EMBL/GenBank/DDBJ databases">
        <authorList>
            <person name="Schelkunov M.I."/>
        </authorList>
    </citation>
    <scope>NUCLEOTIDE SEQUENCE</scope>
    <source>
        <strain evidence="5">Hsosn_3</strain>
        <tissue evidence="5">Leaf</tissue>
    </source>
</reference>
<keyword evidence="1" id="KW-0433">Leucine-rich repeat</keyword>
<dbReference type="Pfam" id="PF13855">
    <property type="entry name" value="LRR_8"/>
    <property type="match status" value="3"/>
</dbReference>
<dbReference type="PANTHER" id="PTHR48051">
    <property type="match status" value="1"/>
</dbReference>
<protein>
    <submittedName>
        <fullName evidence="5">Plant intracellular Ras-group-related LRR protein 9-like</fullName>
    </submittedName>
</protein>
<dbReference type="SUPFAM" id="SSF52058">
    <property type="entry name" value="L domain-like"/>
    <property type="match status" value="1"/>
</dbReference>
<evidence type="ECO:0000256" key="2">
    <source>
        <dbReference type="ARBA" id="ARBA00022737"/>
    </source>
</evidence>
<dbReference type="PROSITE" id="PS51450">
    <property type="entry name" value="LRR"/>
    <property type="match status" value="4"/>
</dbReference>
<dbReference type="InterPro" id="IPR050216">
    <property type="entry name" value="LRR_domain-containing"/>
</dbReference>
<accession>A0AAD8H1B8</accession>
<comment type="function">
    <text evidence="4">Leucine-rich repeat protein that likely mediates protein interactions, possibly in the context of signal transduction.</text>
</comment>